<sequence>GPGLCRTELGLWRSKIDNKTDRKITTFILSALSIWPLRRLRISRFYYAFFYRSLAVLVVGLGYTDFCSSGD</sequence>
<gene>
    <name evidence="2" type="ORF">FMOSSE_LOCUS15362</name>
</gene>
<reference evidence="2" key="1">
    <citation type="submission" date="2021-06" db="EMBL/GenBank/DDBJ databases">
        <authorList>
            <person name="Kallberg Y."/>
            <person name="Tangrot J."/>
            <person name="Rosling A."/>
        </authorList>
    </citation>
    <scope>NUCLEOTIDE SEQUENCE</scope>
    <source>
        <strain evidence="2">87-6 pot B 2015</strain>
    </source>
</reference>
<evidence type="ECO:0000313" key="3">
    <source>
        <dbReference type="Proteomes" id="UP000789375"/>
    </source>
</evidence>
<organism evidence="2 3">
    <name type="scientific">Funneliformis mosseae</name>
    <name type="common">Endomycorrhizal fungus</name>
    <name type="synonym">Glomus mosseae</name>
    <dbReference type="NCBI Taxonomy" id="27381"/>
    <lineage>
        <taxon>Eukaryota</taxon>
        <taxon>Fungi</taxon>
        <taxon>Fungi incertae sedis</taxon>
        <taxon>Mucoromycota</taxon>
        <taxon>Glomeromycotina</taxon>
        <taxon>Glomeromycetes</taxon>
        <taxon>Glomerales</taxon>
        <taxon>Glomeraceae</taxon>
        <taxon>Funneliformis</taxon>
    </lineage>
</organism>
<keyword evidence="1" id="KW-0812">Transmembrane</keyword>
<evidence type="ECO:0000256" key="1">
    <source>
        <dbReference type="SAM" id="Phobius"/>
    </source>
</evidence>
<accession>A0A9N9IAT1</accession>
<protein>
    <submittedName>
        <fullName evidence="2">9700_t:CDS:1</fullName>
    </submittedName>
</protein>
<proteinExistence type="predicted"/>
<feature type="non-terminal residue" evidence="2">
    <location>
        <position position="71"/>
    </location>
</feature>
<evidence type="ECO:0000313" key="2">
    <source>
        <dbReference type="EMBL" id="CAG8726250.1"/>
    </source>
</evidence>
<dbReference type="Proteomes" id="UP000789375">
    <property type="component" value="Unassembled WGS sequence"/>
</dbReference>
<dbReference type="AlphaFoldDB" id="A0A9N9IAT1"/>
<keyword evidence="3" id="KW-1185">Reference proteome</keyword>
<feature type="transmembrane region" description="Helical" evidence="1">
    <location>
        <begin position="45"/>
        <end position="63"/>
    </location>
</feature>
<comment type="caution">
    <text evidence="2">The sequence shown here is derived from an EMBL/GenBank/DDBJ whole genome shotgun (WGS) entry which is preliminary data.</text>
</comment>
<name>A0A9N9IAT1_FUNMO</name>
<keyword evidence="1" id="KW-0472">Membrane</keyword>
<keyword evidence="1" id="KW-1133">Transmembrane helix</keyword>
<dbReference type="EMBL" id="CAJVPP010015203">
    <property type="protein sequence ID" value="CAG8726250.1"/>
    <property type="molecule type" value="Genomic_DNA"/>
</dbReference>